<protein>
    <submittedName>
        <fullName evidence="1">Uncharacterized protein</fullName>
    </submittedName>
</protein>
<accession>A0A0F9MMV7</accession>
<dbReference type="AlphaFoldDB" id="A0A0F9MMV7"/>
<proteinExistence type="predicted"/>
<gene>
    <name evidence="1" type="ORF">LCGC14_1054670</name>
</gene>
<comment type="caution">
    <text evidence="1">The sequence shown here is derived from an EMBL/GenBank/DDBJ whole genome shotgun (WGS) entry which is preliminary data.</text>
</comment>
<organism evidence="1">
    <name type="scientific">marine sediment metagenome</name>
    <dbReference type="NCBI Taxonomy" id="412755"/>
    <lineage>
        <taxon>unclassified sequences</taxon>
        <taxon>metagenomes</taxon>
        <taxon>ecological metagenomes</taxon>
    </lineage>
</organism>
<dbReference type="EMBL" id="LAZR01004431">
    <property type="protein sequence ID" value="KKN08650.1"/>
    <property type="molecule type" value="Genomic_DNA"/>
</dbReference>
<sequence length="63" mass="7313">MKITYREFEGEVTYRVCEGIFGRDMYTARMTHNNKGASFIAVGYNLKNLGKEIKKFGKLENDE</sequence>
<evidence type="ECO:0000313" key="1">
    <source>
        <dbReference type="EMBL" id="KKN08650.1"/>
    </source>
</evidence>
<name>A0A0F9MMV7_9ZZZZ</name>
<reference evidence="1" key="1">
    <citation type="journal article" date="2015" name="Nature">
        <title>Complex archaea that bridge the gap between prokaryotes and eukaryotes.</title>
        <authorList>
            <person name="Spang A."/>
            <person name="Saw J.H."/>
            <person name="Jorgensen S.L."/>
            <person name="Zaremba-Niedzwiedzka K."/>
            <person name="Martijn J."/>
            <person name="Lind A.E."/>
            <person name="van Eijk R."/>
            <person name="Schleper C."/>
            <person name="Guy L."/>
            <person name="Ettema T.J."/>
        </authorList>
    </citation>
    <scope>NUCLEOTIDE SEQUENCE</scope>
</reference>